<reference evidence="3" key="1">
    <citation type="submission" date="2022-10" db="EMBL/GenBank/DDBJ databases">
        <title>Rhodococcus sp.75.</title>
        <authorList>
            <person name="Sun M."/>
        </authorList>
    </citation>
    <scope>NUCLEOTIDE SEQUENCE</scope>
    <source>
        <strain evidence="3">75</strain>
    </source>
</reference>
<evidence type="ECO:0000256" key="1">
    <source>
        <dbReference type="SAM" id="MobiDB-lite"/>
    </source>
</evidence>
<protein>
    <submittedName>
        <fullName evidence="3">TIGR03936 family radical SAM-associated protein</fullName>
    </submittedName>
</protein>
<dbReference type="Pfam" id="PF10105">
    <property type="entry name" value="DUF2344"/>
    <property type="match status" value="1"/>
</dbReference>
<keyword evidence="4" id="KW-1185">Reference proteome</keyword>
<feature type="region of interest" description="Disordered" evidence="1">
    <location>
        <begin position="229"/>
        <end position="271"/>
    </location>
</feature>
<feature type="domain" description="DUF2344" evidence="2">
    <location>
        <begin position="16"/>
        <end position="205"/>
    </location>
</feature>
<proteinExistence type="predicted"/>
<evidence type="ECO:0000259" key="2">
    <source>
        <dbReference type="Pfam" id="PF10105"/>
    </source>
</evidence>
<evidence type="ECO:0000313" key="4">
    <source>
        <dbReference type="Proteomes" id="UP001164965"/>
    </source>
</evidence>
<dbReference type="EMBL" id="CP110615">
    <property type="protein sequence ID" value="UZJ23807.1"/>
    <property type="molecule type" value="Genomic_DNA"/>
</dbReference>
<evidence type="ECO:0000313" key="3">
    <source>
        <dbReference type="EMBL" id="UZJ23807.1"/>
    </source>
</evidence>
<feature type="region of interest" description="Disordered" evidence="1">
    <location>
        <begin position="161"/>
        <end position="186"/>
    </location>
</feature>
<dbReference type="NCBIfam" id="TIGR03936">
    <property type="entry name" value="sam_1_link_chp"/>
    <property type="match status" value="1"/>
</dbReference>
<name>A0ABY6NWP0_9NOCA</name>
<dbReference type="InterPro" id="IPR018768">
    <property type="entry name" value="DUF2344"/>
</dbReference>
<accession>A0ABY6NWP0</accession>
<gene>
    <name evidence="3" type="ORF">RHODO2019_11395</name>
</gene>
<organism evidence="3 4">
    <name type="scientific">Rhodococcus antarcticus</name>
    <dbReference type="NCBI Taxonomy" id="2987751"/>
    <lineage>
        <taxon>Bacteria</taxon>
        <taxon>Bacillati</taxon>
        <taxon>Actinomycetota</taxon>
        <taxon>Actinomycetes</taxon>
        <taxon>Mycobacteriales</taxon>
        <taxon>Nocardiaceae</taxon>
        <taxon>Rhodococcus</taxon>
    </lineage>
</organism>
<sequence>MPAQHEPNPSAAPAQKIRLRYTKRGRLRFTSHRDVARAFERALRRAGVPMAYSQGFHPHPKISWVGAAPTGVASEAEYVEISLVRVLDAQLVGREIDKALPPGLDVVDAVTASGGSLPERMHASLWELVVDGVEPAVLAAAVEAFLALETAPVERLTKDGRRQLDARGPVVSMSVRPPDASRAPGAPPCGILDAVVRQASPAVRPDDVMSALLVVAGLELPVPVRATRVAQGPLDDDGTLGDPLAADREAGPPGLGDPAQRGPHVVETGTA</sequence>
<dbReference type="Proteomes" id="UP001164965">
    <property type="component" value="Chromosome"/>
</dbReference>
<dbReference type="RefSeq" id="WP_265381915.1">
    <property type="nucleotide sequence ID" value="NZ_CP110615.1"/>
</dbReference>